<dbReference type="InterPro" id="IPR036291">
    <property type="entry name" value="NAD(P)-bd_dom_sf"/>
</dbReference>
<evidence type="ECO:0000313" key="2">
    <source>
        <dbReference type="EMBL" id="GAA1108299.1"/>
    </source>
</evidence>
<comment type="similarity">
    <text evidence="1">Belongs to the short-chain dehydrogenases/reductases (SDR) family.</text>
</comment>
<dbReference type="SUPFAM" id="SSF51735">
    <property type="entry name" value="NAD(P)-binding Rossmann-fold domains"/>
    <property type="match status" value="1"/>
</dbReference>
<name>A0ABN1TYG5_9ACTN</name>
<dbReference type="InterPro" id="IPR052625">
    <property type="entry name" value="Chl_b_Red"/>
</dbReference>
<dbReference type="EMBL" id="BAAALG010000011">
    <property type="protein sequence ID" value="GAA1108299.1"/>
    <property type="molecule type" value="Genomic_DNA"/>
</dbReference>
<dbReference type="PRINTS" id="PR00080">
    <property type="entry name" value="SDRFAMILY"/>
</dbReference>
<sequence>MSAQVVVVTGGTRGIGFGLAREFLARGSRVVICGRTSEAVEQALESLGGGNHATGLATDVTDRAAVQALWDHAVATFGRVDVWVNNAGVSAPRGPLSAAPTGEVATVVDINLIGTLNGAAVASAGLAAQPGGGWIWNMEGFGSRGEHQPGMAIYGASKRAVQYLTEALVREVEGSAVKVGYLSPGIVATDLLVRDYDADPEGFEKAKKIFNILGDKVETVTPWLAQQVLGASKNGTRVAWLTKRKAMWRFMSAGFNKRDLFAQGA</sequence>
<accession>A0ABN1TYG5</accession>
<proteinExistence type="inferred from homology"/>
<evidence type="ECO:0000256" key="1">
    <source>
        <dbReference type="RuleBase" id="RU000363"/>
    </source>
</evidence>
<dbReference type="PANTHER" id="PTHR24314">
    <property type="entry name" value="NON-SPECIFIC LIPID TRANSFER PROTEIN-RELATED"/>
    <property type="match status" value="1"/>
</dbReference>
<protein>
    <submittedName>
        <fullName evidence="2">SDR family oxidoreductase</fullName>
    </submittedName>
</protein>
<dbReference type="Proteomes" id="UP001501581">
    <property type="component" value="Unassembled WGS sequence"/>
</dbReference>
<dbReference type="CDD" id="cd05233">
    <property type="entry name" value="SDR_c"/>
    <property type="match status" value="1"/>
</dbReference>
<dbReference type="Pfam" id="PF00106">
    <property type="entry name" value="adh_short"/>
    <property type="match status" value="1"/>
</dbReference>
<dbReference type="Gene3D" id="3.40.50.720">
    <property type="entry name" value="NAD(P)-binding Rossmann-like Domain"/>
    <property type="match status" value="1"/>
</dbReference>
<dbReference type="RefSeq" id="WP_343995680.1">
    <property type="nucleotide sequence ID" value="NZ_BAAALG010000011.1"/>
</dbReference>
<evidence type="ECO:0000313" key="3">
    <source>
        <dbReference type="Proteomes" id="UP001501581"/>
    </source>
</evidence>
<organism evidence="2 3">
    <name type="scientific">Nocardioides dubius</name>
    <dbReference type="NCBI Taxonomy" id="317019"/>
    <lineage>
        <taxon>Bacteria</taxon>
        <taxon>Bacillati</taxon>
        <taxon>Actinomycetota</taxon>
        <taxon>Actinomycetes</taxon>
        <taxon>Propionibacteriales</taxon>
        <taxon>Nocardioidaceae</taxon>
        <taxon>Nocardioides</taxon>
    </lineage>
</organism>
<gene>
    <name evidence="2" type="ORF">GCM10009668_30560</name>
</gene>
<reference evidence="2 3" key="1">
    <citation type="journal article" date="2019" name="Int. J. Syst. Evol. Microbiol.">
        <title>The Global Catalogue of Microorganisms (GCM) 10K type strain sequencing project: providing services to taxonomists for standard genome sequencing and annotation.</title>
        <authorList>
            <consortium name="The Broad Institute Genomics Platform"/>
            <consortium name="The Broad Institute Genome Sequencing Center for Infectious Disease"/>
            <person name="Wu L."/>
            <person name="Ma J."/>
        </authorList>
    </citation>
    <scope>NUCLEOTIDE SEQUENCE [LARGE SCALE GENOMIC DNA]</scope>
    <source>
        <strain evidence="2 3">JCM 13008</strain>
    </source>
</reference>
<dbReference type="InterPro" id="IPR002347">
    <property type="entry name" value="SDR_fam"/>
</dbReference>
<dbReference type="PANTHER" id="PTHR24314:SF21">
    <property type="entry name" value="CHLOROPHYLL(IDE) B REDUCTASE NYC1, CHLOROPLASTIC-RELATED"/>
    <property type="match status" value="1"/>
</dbReference>
<dbReference type="PRINTS" id="PR00081">
    <property type="entry name" value="GDHRDH"/>
</dbReference>
<keyword evidence="3" id="KW-1185">Reference proteome</keyword>
<comment type="caution">
    <text evidence="2">The sequence shown here is derived from an EMBL/GenBank/DDBJ whole genome shotgun (WGS) entry which is preliminary data.</text>
</comment>